<dbReference type="GO" id="GO:0006508">
    <property type="term" value="P:proteolysis"/>
    <property type="evidence" value="ECO:0007669"/>
    <property type="project" value="UniProtKB-KW"/>
</dbReference>
<dbReference type="InterPro" id="IPR006615">
    <property type="entry name" value="Pept_C19_DUSP"/>
</dbReference>
<keyword evidence="7 17" id="KW-0645">Protease</keyword>
<sequence length="817" mass="91690">MPPASSCDCPHLDCVGEITKEELIQKSHGQCQDCKVGGPNLWACLENGCAYVGCGESHTDHSTVHSFNFPGVFLSPSGLTGLKNIGNTCYMNAALQALSNCPPLTQFFLECGGMVRTDKKPALCKSYQKLVSDLWHKNRPSYVVPTNLFQGIKAINPMFRGYSQQDSQEFLRCLMDQLHEELKELVPEPYDQSNGITVDDSPEEDNHSQSDNDFQSCESCGSSERADNEVQGGNVLINDTNEAEMMIPEQDEIQANREWQKEKNMINDFYRSGVNGVMGGSTGVDMDKDVDTTTETTPIINIQMSNNTRPQSPVQMEGHIPKMSSSPPKAASGWPSLNPNKRQKKYRSVISDVFDGTIVSSVQCLTCDRVSVTLENFQDISLPIPGKEDLAKLHSSTHQTSLVKAGSCGEAYAPQGWIAFVMEYIKRSLFVSILSWFWGPVVTLQDCLAAFFARDELKGDNMYSCEKCKKLRNGVKFCKMQSLPEILCIHLKRFRHELMFSTKIGTHVSFPLEGLDLQPFLAKDGSAQTSNYDLLSVICHHGTASSGHYIAYCRNDVNNLWYEFDDQSVTEVSESCVQNAEAYVLFYKKSNEDALKERRRVSGLFNMMEPSLLQFYISRQWLNKFKTFAEPGPISNDDFLCLHGGVPPNKATFIDDLVVMLPQNVWDHLYSRYGGGPAVNHLYVCHTCQIEIEKLEKRRKSELDMFVRLNKAFQEEESPVVIYCISMQWFREWEGFVKGKDNDPPGPIDNSKITVNKNGHLTLKQGADSGQISEETWNFLHSIYGGGPLVTVRPSISHQEAESSQSEEKIEVETRSV</sequence>
<evidence type="ECO:0000256" key="17">
    <source>
        <dbReference type="RuleBase" id="RU366025"/>
    </source>
</evidence>
<dbReference type="Pfam" id="PF00443">
    <property type="entry name" value="UCH"/>
    <property type="match status" value="1"/>
</dbReference>
<evidence type="ECO:0000256" key="16">
    <source>
        <dbReference type="PROSITE-ProRule" id="PRU00502"/>
    </source>
</evidence>
<keyword evidence="11 17" id="KW-0833">Ubl conjugation pathway</keyword>
<evidence type="ECO:0000256" key="4">
    <source>
        <dbReference type="ARBA" id="ARBA00008269"/>
    </source>
</evidence>
<evidence type="ECO:0000256" key="1">
    <source>
        <dbReference type="ARBA" id="ARBA00000707"/>
    </source>
</evidence>
<comment type="similarity">
    <text evidence="4">Belongs to the peptidase C19 family. USP20/USP33 subfamily.</text>
</comment>
<dbReference type="InterPro" id="IPR028889">
    <property type="entry name" value="USP"/>
</dbReference>
<evidence type="ECO:0000259" key="19">
    <source>
        <dbReference type="PROSITE" id="PS50235"/>
    </source>
</evidence>
<dbReference type="SUPFAM" id="SSF57850">
    <property type="entry name" value="RING/U-box"/>
    <property type="match status" value="1"/>
</dbReference>
<feature type="region of interest" description="Disordered" evidence="18">
    <location>
        <begin position="796"/>
        <end position="817"/>
    </location>
</feature>
<dbReference type="InterPro" id="IPR001394">
    <property type="entry name" value="Peptidase_C19_UCH"/>
</dbReference>
<dbReference type="GO" id="GO:0016579">
    <property type="term" value="P:protein deubiquitination"/>
    <property type="evidence" value="ECO:0007669"/>
    <property type="project" value="InterPro"/>
</dbReference>
<dbReference type="FunFam" id="3.30.2230.10:FF:000001">
    <property type="entry name" value="Ubiquitinyl hydrolase 1"/>
    <property type="match status" value="1"/>
</dbReference>
<evidence type="ECO:0000256" key="8">
    <source>
        <dbReference type="ARBA" id="ARBA00022723"/>
    </source>
</evidence>
<feature type="domain" description="DUSP" evidence="21">
    <location>
        <begin position="694"/>
        <end position="796"/>
    </location>
</feature>
<dbReference type="EC" id="3.4.19.12" evidence="17"/>
<evidence type="ECO:0000256" key="3">
    <source>
        <dbReference type="ARBA" id="ARBA00004556"/>
    </source>
</evidence>
<keyword evidence="23" id="KW-1185">Reference proteome</keyword>
<evidence type="ECO:0000256" key="10">
    <source>
        <dbReference type="ARBA" id="ARBA00022771"/>
    </source>
</evidence>
<dbReference type="PANTHER" id="PTHR21646">
    <property type="entry name" value="UBIQUITIN CARBOXYL-TERMINAL HYDROLASE"/>
    <property type="match status" value="1"/>
</dbReference>
<dbReference type="InterPro" id="IPR038765">
    <property type="entry name" value="Papain-like_cys_pep_sf"/>
</dbReference>
<feature type="compositionally biased region" description="Basic and acidic residues" evidence="18">
    <location>
        <begin position="806"/>
        <end position="817"/>
    </location>
</feature>
<dbReference type="PROSITE" id="PS00973">
    <property type="entry name" value="USP_2"/>
    <property type="match status" value="1"/>
</dbReference>
<keyword evidence="10 16" id="KW-0863">Zinc-finger</keyword>
<feature type="domain" description="UBP-type" evidence="20">
    <location>
        <begin position="7"/>
        <end position="134"/>
    </location>
</feature>
<proteinExistence type="inferred from homology"/>
<dbReference type="GeneTree" id="ENSGT00940000157311"/>
<evidence type="ECO:0000256" key="18">
    <source>
        <dbReference type="SAM" id="MobiDB-lite"/>
    </source>
</evidence>
<evidence type="ECO:0000256" key="11">
    <source>
        <dbReference type="ARBA" id="ARBA00022786"/>
    </source>
</evidence>
<dbReference type="PANTHER" id="PTHR21646:SF32">
    <property type="entry name" value="UBIQUITIN CARBOXYL-TERMINAL HYDROLASE 33"/>
    <property type="match status" value="1"/>
</dbReference>
<dbReference type="Ensembl" id="ENSDLAT00005066465.2">
    <property type="protein sequence ID" value="ENSDLAP00005062818.2"/>
    <property type="gene ID" value="ENSDLAG00005026141.2"/>
</dbReference>
<feature type="domain" description="DUSP" evidence="21">
    <location>
        <begin position="592"/>
        <end position="685"/>
    </location>
</feature>
<dbReference type="SUPFAM" id="SSF143791">
    <property type="entry name" value="DUSP-like"/>
    <property type="match status" value="2"/>
</dbReference>
<dbReference type="AlphaFoldDB" id="A0A8C4ITY7"/>
<keyword evidence="13 17" id="KW-0788">Thiol protease</keyword>
<evidence type="ECO:0000259" key="21">
    <source>
        <dbReference type="PROSITE" id="PS51283"/>
    </source>
</evidence>
<evidence type="ECO:0000256" key="5">
    <source>
        <dbReference type="ARBA" id="ARBA00022490"/>
    </source>
</evidence>
<accession>A0A8C4ITY7</accession>
<dbReference type="GO" id="GO:0006897">
    <property type="term" value="P:endocytosis"/>
    <property type="evidence" value="ECO:0007669"/>
    <property type="project" value="UniProtKB-KW"/>
</dbReference>
<name>A0A8C4ITY7_DICLA</name>
<evidence type="ECO:0000259" key="20">
    <source>
        <dbReference type="PROSITE" id="PS50271"/>
    </source>
</evidence>
<evidence type="ECO:0000313" key="22">
    <source>
        <dbReference type="Ensembl" id="ENSDLAP00005062818.2"/>
    </source>
</evidence>
<dbReference type="Gene3D" id="3.30.40.10">
    <property type="entry name" value="Zinc/RING finger domain, C3HC4 (zinc finger)"/>
    <property type="match status" value="1"/>
</dbReference>
<dbReference type="PROSITE" id="PS00972">
    <property type="entry name" value="USP_1"/>
    <property type="match status" value="1"/>
</dbReference>
<dbReference type="Pfam" id="PF06337">
    <property type="entry name" value="DUSP"/>
    <property type="match status" value="2"/>
</dbReference>
<dbReference type="InterPro" id="IPR050185">
    <property type="entry name" value="Ub_carboxyl-term_hydrolase"/>
</dbReference>
<evidence type="ECO:0000256" key="13">
    <source>
        <dbReference type="ARBA" id="ARBA00022807"/>
    </source>
</evidence>
<comment type="subcellular location">
    <subcellularLocation>
        <location evidence="2">Cytoplasm</location>
        <location evidence="2">Cytoskeleton</location>
        <location evidence="2">Microtubule organizing center</location>
        <location evidence="2">Centrosome</location>
    </subcellularLocation>
    <subcellularLocation>
        <location evidence="3">Cytoplasm</location>
        <location evidence="3">Perinuclear region</location>
    </subcellularLocation>
</comment>
<dbReference type="GO" id="GO:0048471">
    <property type="term" value="C:perinuclear region of cytoplasm"/>
    <property type="evidence" value="ECO:0007669"/>
    <property type="project" value="UniProtKB-SubCell"/>
</dbReference>
<evidence type="ECO:0000313" key="23">
    <source>
        <dbReference type="Proteomes" id="UP000694389"/>
    </source>
</evidence>
<evidence type="ECO:0000256" key="2">
    <source>
        <dbReference type="ARBA" id="ARBA00004300"/>
    </source>
</evidence>
<protein>
    <recommendedName>
        <fullName evidence="17">Ubiquitin carboxyl-terminal hydrolase</fullName>
        <ecNumber evidence="17">3.4.19.12</ecNumber>
    </recommendedName>
</protein>
<dbReference type="PROSITE" id="PS50271">
    <property type="entry name" value="ZF_UBP"/>
    <property type="match status" value="1"/>
</dbReference>
<dbReference type="SUPFAM" id="SSF54001">
    <property type="entry name" value="Cysteine proteinases"/>
    <property type="match status" value="1"/>
</dbReference>
<dbReference type="Gene3D" id="3.30.2230.10">
    <property type="entry name" value="DUSP-like"/>
    <property type="match status" value="2"/>
</dbReference>
<dbReference type="Proteomes" id="UP000694389">
    <property type="component" value="Unassembled WGS sequence"/>
</dbReference>
<dbReference type="SMART" id="SM00695">
    <property type="entry name" value="DUSP"/>
    <property type="match status" value="2"/>
</dbReference>
<dbReference type="PROSITE" id="PS51283">
    <property type="entry name" value="DUSP"/>
    <property type="match status" value="2"/>
</dbReference>
<dbReference type="GO" id="GO:0008270">
    <property type="term" value="F:zinc ion binding"/>
    <property type="evidence" value="ECO:0007669"/>
    <property type="project" value="UniProtKB-KW"/>
</dbReference>
<dbReference type="InterPro" id="IPR035927">
    <property type="entry name" value="DUSP-like_sf"/>
</dbReference>
<feature type="compositionally biased region" description="Low complexity" evidence="18">
    <location>
        <begin position="321"/>
        <end position="332"/>
    </location>
</feature>
<dbReference type="CDD" id="cd02674">
    <property type="entry name" value="Peptidase_C19R"/>
    <property type="match status" value="1"/>
</dbReference>
<dbReference type="InterPro" id="IPR018200">
    <property type="entry name" value="USP_CS"/>
</dbReference>
<dbReference type="PROSITE" id="PS50235">
    <property type="entry name" value="USP_3"/>
    <property type="match status" value="1"/>
</dbReference>
<feature type="domain" description="USP" evidence="19">
    <location>
        <begin position="80"/>
        <end position="590"/>
    </location>
</feature>
<keyword evidence="5" id="KW-0963">Cytoplasm</keyword>
<evidence type="ECO:0000256" key="15">
    <source>
        <dbReference type="ARBA" id="ARBA00023212"/>
    </source>
</evidence>
<dbReference type="InterPro" id="IPR001607">
    <property type="entry name" value="Znf_UBP"/>
</dbReference>
<feature type="compositionally biased region" description="Polar residues" evidence="18">
    <location>
        <begin position="211"/>
        <end position="222"/>
    </location>
</feature>
<keyword evidence="9" id="KW-0677">Repeat</keyword>
<keyword evidence="15" id="KW-0206">Cytoskeleton</keyword>
<keyword evidence="12 17" id="KW-0378">Hydrolase</keyword>
<feature type="region of interest" description="Disordered" evidence="18">
    <location>
        <begin position="319"/>
        <end position="338"/>
    </location>
</feature>
<evidence type="ECO:0000256" key="7">
    <source>
        <dbReference type="ARBA" id="ARBA00022670"/>
    </source>
</evidence>
<evidence type="ECO:0000256" key="14">
    <source>
        <dbReference type="ARBA" id="ARBA00022833"/>
    </source>
</evidence>
<dbReference type="GO" id="GO:0005813">
    <property type="term" value="C:centrosome"/>
    <property type="evidence" value="ECO:0007669"/>
    <property type="project" value="UniProtKB-SubCell"/>
</dbReference>
<keyword evidence="14" id="KW-0862">Zinc</keyword>
<feature type="region of interest" description="Disordered" evidence="18">
    <location>
        <begin position="185"/>
        <end position="233"/>
    </location>
</feature>
<organism evidence="22 23">
    <name type="scientific">Dicentrarchus labrax</name>
    <name type="common">European seabass</name>
    <name type="synonym">Morone labrax</name>
    <dbReference type="NCBI Taxonomy" id="13489"/>
    <lineage>
        <taxon>Eukaryota</taxon>
        <taxon>Metazoa</taxon>
        <taxon>Chordata</taxon>
        <taxon>Craniata</taxon>
        <taxon>Vertebrata</taxon>
        <taxon>Euteleostomi</taxon>
        <taxon>Actinopterygii</taxon>
        <taxon>Neopterygii</taxon>
        <taxon>Teleostei</taxon>
        <taxon>Neoteleostei</taxon>
        <taxon>Acanthomorphata</taxon>
        <taxon>Eupercaria</taxon>
        <taxon>Moronidae</taxon>
        <taxon>Dicentrarchus</taxon>
    </lineage>
</organism>
<evidence type="ECO:0000256" key="12">
    <source>
        <dbReference type="ARBA" id="ARBA00022801"/>
    </source>
</evidence>
<evidence type="ECO:0000256" key="9">
    <source>
        <dbReference type="ARBA" id="ARBA00022737"/>
    </source>
</evidence>
<comment type="catalytic activity">
    <reaction evidence="1 17">
        <text>Thiol-dependent hydrolysis of ester, thioester, amide, peptide and isopeptide bonds formed by the C-terminal Gly of ubiquitin (a 76-residue protein attached to proteins as an intracellular targeting signal).</text>
        <dbReference type="EC" id="3.4.19.12"/>
    </reaction>
</comment>
<keyword evidence="6" id="KW-0254">Endocytosis</keyword>
<reference evidence="22" key="1">
    <citation type="submission" date="2025-08" db="UniProtKB">
        <authorList>
            <consortium name="Ensembl"/>
        </authorList>
    </citation>
    <scope>IDENTIFICATION</scope>
</reference>
<reference evidence="22" key="2">
    <citation type="submission" date="2025-09" db="UniProtKB">
        <authorList>
            <consortium name="Ensembl"/>
        </authorList>
    </citation>
    <scope>IDENTIFICATION</scope>
</reference>
<evidence type="ECO:0000256" key="6">
    <source>
        <dbReference type="ARBA" id="ARBA00022583"/>
    </source>
</evidence>
<dbReference type="FunFam" id="3.30.2230.10:FF:000002">
    <property type="entry name" value="Ubiquitinyl hydrolase 1"/>
    <property type="match status" value="1"/>
</dbReference>
<dbReference type="InterPro" id="IPR013083">
    <property type="entry name" value="Znf_RING/FYVE/PHD"/>
</dbReference>
<keyword evidence="8" id="KW-0479">Metal-binding</keyword>
<dbReference type="GO" id="GO:0004843">
    <property type="term" value="F:cysteine-type deubiquitinase activity"/>
    <property type="evidence" value="ECO:0007669"/>
    <property type="project" value="UniProtKB-UniRule"/>
</dbReference>
<dbReference type="Gene3D" id="3.90.70.10">
    <property type="entry name" value="Cysteine proteinases"/>
    <property type="match status" value="1"/>
</dbReference>